<accession>A0A7X2NIE0</accession>
<dbReference type="Proteomes" id="UP000429958">
    <property type="component" value="Unassembled WGS sequence"/>
</dbReference>
<dbReference type="Pfam" id="PF11213">
    <property type="entry name" value="DUF3006"/>
    <property type="match status" value="1"/>
</dbReference>
<name>A0A7X2NIE0_9CLOT</name>
<dbReference type="Gene3D" id="6.20.120.50">
    <property type="match status" value="1"/>
</dbReference>
<dbReference type="RefSeq" id="WP_154470892.1">
    <property type="nucleotide sequence ID" value="NZ_VUMD01000002.1"/>
</dbReference>
<protein>
    <submittedName>
        <fullName evidence="1">DUF3006 domain-containing protein</fullName>
    </submittedName>
</protein>
<gene>
    <name evidence="1" type="ORF">FYJ39_02500</name>
</gene>
<dbReference type="AlphaFoldDB" id="A0A7X2NIE0"/>
<evidence type="ECO:0000313" key="2">
    <source>
        <dbReference type="Proteomes" id="UP000429958"/>
    </source>
</evidence>
<dbReference type="InterPro" id="IPR021377">
    <property type="entry name" value="DUF3006"/>
</dbReference>
<keyword evidence="2" id="KW-1185">Reference proteome</keyword>
<comment type="caution">
    <text evidence="1">The sequence shown here is derived from an EMBL/GenBank/DDBJ whole genome shotgun (WGS) entry which is preliminary data.</text>
</comment>
<dbReference type="EMBL" id="VUMD01000002">
    <property type="protein sequence ID" value="MSS35479.1"/>
    <property type="molecule type" value="Genomic_DNA"/>
</dbReference>
<reference evidence="1 2" key="1">
    <citation type="submission" date="2019-08" db="EMBL/GenBank/DDBJ databases">
        <title>In-depth cultivation of the pig gut microbiome towards novel bacterial diversity and tailored functional studies.</title>
        <authorList>
            <person name="Wylensek D."/>
            <person name="Hitch T.C.A."/>
            <person name="Clavel T."/>
        </authorList>
    </citation>
    <scope>NUCLEOTIDE SEQUENCE [LARGE SCALE GENOMIC DNA]</scope>
    <source>
        <strain evidence="1 2">WCA-389-WT-23D1</strain>
    </source>
</reference>
<sequence>MRYIIDRLEEGLAVCENEQKKIITIPRTMLPNEVKEGDILKEEKGSFTLDPENTKKRRKAIRKKLEDLFE</sequence>
<proteinExistence type="predicted"/>
<evidence type="ECO:0000313" key="1">
    <source>
        <dbReference type="EMBL" id="MSS35479.1"/>
    </source>
</evidence>
<organism evidence="1 2">
    <name type="scientific">Clostridium porci</name>
    <dbReference type="NCBI Taxonomy" id="2605778"/>
    <lineage>
        <taxon>Bacteria</taxon>
        <taxon>Bacillati</taxon>
        <taxon>Bacillota</taxon>
        <taxon>Clostridia</taxon>
        <taxon>Eubacteriales</taxon>
        <taxon>Clostridiaceae</taxon>
        <taxon>Clostridium</taxon>
    </lineage>
</organism>